<evidence type="ECO:0000313" key="15">
    <source>
        <dbReference type="EMBL" id="AUD02726.1"/>
    </source>
</evidence>
<dbReference type="PIRSF" id="PIRSF000161">
    <property type="entry name" value="DHPR"/>
    <property type="match status" value="1"/>
</dbReference>
<dbReference type="InterPro" id="IPR000846">
    <property type="entry name" value="DapB_N"/>
</dbReference>
<organism evidence="15 16">
    <name type="scientific">Spirosoma pollinicola</name>
    <dbReference type="NCBI Taxonomy" id="2057025"/>
    <lineage>
        <taxon>Bacteria</taxon>
        <taxon>Pseudomonadati</taxon>
        <taxon>Bacteroidota</taxon>
        <taxon>Cytophagia</taxon>
        <taxon>Cytophagales</taxon>
        <taxon>Cytophagaceae</taxon>
        <taxon>Spirosoma</taxon>
    </lineage>
</organism>
<evidence type="ECO:0000313" key="16">
    <source>
        <dbReference type="Proteomes" id="UP000232883"/>
    </source>
</evidence>
<evidence type="ECO:0000259" key="14">
    <source>
        <dbReference type="Pfam" id="PF05173"/>
    </source>
</evidence>
<dbReference type="AlphaFoldDB" id="A0A2K8YYL7"/>
<keyword evidence="3 12" id="KW-0521">NADP</keyword>
<evidence type="ECO:0000256" key="4">
    <source>
        <dbReference type="ARBA" id="ARBA00022915"/>
    </source>
</evidence>
<dbReference type="SUPFAM" id="SSF51735">
    <property type="entry name" value="NAD(P)-binding Rossmann-fold domains"/>
    <property type="match status" value="1"/>
</dbReference>
<dbReference type="EC" id="1.17.1.8" evidence="9 12"/>
<dbReference type="Gene3D" id="3.40.50.720">
    <property type="entry name" value="NAD(P)-binding Rossmann-like Domain"/>
    <property type="match status" value="1"/>
</dbReference>
<evidence type="ECO:0000256" key="2">
    <source>
        <dbReference type="ARBA" id="ARBA00022605"/>
    </source>
</evidence>
<keyword evidence="7 12" id="KW-0457">Lysine biosynthesis</keyword>
<feature type="binding site" evidence="12">
    <location>
        <begin position="150"/>
        <end position="151"/>
    </location>
    <ligand>
        <name>(S)-2,3,4,5-tetrahydrodipicolinate</name>
        <dbReference type="ChEBI" id="CHEBI:16845"/>
    </ligand>
</feature>
<feature type="binding site" evidence="12">
    <location>
        <position position="141"/>
    </location>
    <ligand>
        <name>(S)-2,3,4,5-tetrahydrodipicolinate</name>
        <dbReference type="ChEBI" id="CHEBI:16845"/>
    </ligand>
</feature>
<dbReference type="GO" id="GO:0009089">
    <property type="term" value="P:lysine biosynthetic process via diaminopimelate"/>
    <property type="evidence" value="ECO:0007669"/>
    <property type="project" value="UniProtKB-UniRule"/>
</dbReference>
<comment type="caution">
    <text evidence="12">Was originally thought to be a dihydrodipicolinate reductase (DHDPR), catalyzing the conversion of dihydrodipicolinate to tetrahydrodipicolinate. However, it was shown in E.coli that the substrate of the enzymatic reaction is not dihydrodipicolinate (DHDP) but in fact (2S,4S)-4-hydroxy-2,3,4,5-tetrahydrodipicolinic acid (HTPA), the product released by the DapA-catalyzed reaction.</text>
</comment>
<feature type="active site" description="Proton donor" evidence="12">
    <location>
        <position position="144"/>
    </location>
</feature>
<name>A0A2K8YYL7_9BACT</name>
<dbReference type="GO" id="GO:0016726">
    <property type="term" value="F:oxidoreductase activity, acting on CH or CH2 groups, NAD or NADP as acceptor"/>
    <property type="evidence" value="ECO:0007669"/>
    <property type="project" value="UniProtKB-UniRule"/>
</dbReference>
<evidence type="ECO:0000256" key="6">
    <source>
        <dbReference type="ARBA" id="ARBA00023027"/>
    </source>
</evidence>
<evidence type="ECO:0000256" key="8">
    <source>
        <dbReference type="ARBA" id="ARBA00037922"/>
    </source>
</evidence>
<dbReference type="PANTHER" id="PTHR20836:SF0">
    <property type="entry name" value="4-HYDROXY-TETRAHYDRODIPICOLINATE REDUCTASE 1, CHLOROPLASTIC-RELATED"/>
    <property type="match status" value="1"/>
</dbReference>
<comment type="function">
    <text evidence="12">Catalyzes the conversion of 4-hydroxy-tetrahydrodipicolinate (HTPA) to tetrahydrodipicolinate.</text>
</comment>
<comment type="similarity">
    <text evidence="1 12">Belongs to the DapB family.</text>
</comment>
<proteinExistence type="inferred from homology"/>
<dbReference type="EMBL" id="CP025096">
    <property type="protein sequence ID" value="AUD02726.1"/>
    <property type="molecule type" value="Genomic_DNA"/>
</dbReference>
<dbReference type="GO" id="GO:0019877">
    <property type="term" value="P:diaminopimelate biosynthetic process"/>
    <property type="evidence" value="ECO:0007669"/>
    <property type="project" value="UniProtKB-UniRule"/>
</dbReference>
<evidence type="ECO:0000256" key="11">
    <source>
        <dbReference type="ARBA" id="ARBA00049396"/>
    </source>
</evidence>
<comment type="subcellular location">
    <subcellularLocation>
        <location evidence="12">Cytoplasm</location>
    </subcellularLocation>
</comment>
<evidence type="ECO:0000256" key="1">
    <source>
        <dbReference type="ARBA" id="ARBA00006642"/>
    </source>
</evidence>
<keyword evidence="4 12" id="KW-0220">Diaminopimelate biosynthesis</keyword>
<dbReference type="PANTHER" id="PTHR20836">
    <property type="entry name" value="DIHYDRODIPICOLINATE REDUCTASE"/>
    <property type="match status" value="1"/>
</dbReference>
<accession>A0A2K8YYL7</accession>
<dbReference type="GO" id="GO:0050661">
    <property type="term" value="F:NADP binding"/>
    <property type="evidence" value="ECO:0007669"/>
    <property type="project" value="UniProtKB-UniRule"/>
</dbReference>
<dbReference type="RefSeq" id="WP_100988442.1">
    <property type="nucleotide sequence ID" value="NZ_CP025096.1"/>
</dbReference>
<protein>
    <recommendedName>
        <fullName evidence="9 12">4-hydroxy-tetrahydrodipicolinate reductase</fullName>
        <shortName evidence="12">HTPA reductase</shortName>
        <ecNumber evidence="9 12">1.17.1.8</ecNumber>
    </recommendedName>
</protein>
<dbReference type="Pfam" id="PF01113">
    <property type="entry name" value="DapB_N"/>
    <property type="match status" value="1"/>
</dbReference>
<keyword evidence="12" id="KW-0963">Cytoplasm</keyword>
<comment type="catalytic activity">
    <reaction evidence="10 12">
        <text>(S)-2,3,4,5-tetrahydrodipicolinate + NADP(+) + H2O = (2S,4S)-4-hydroxy-2,3,4,5-tetrahydrodipicolinate + NADPH + H(+)</text>
        <dbReference type="Rhea" id="RHEA:35331"/>
        <dbReference type="ChEBI" id="CHEBI:15377"/>
        <dbReference type="ChEBI" id="CHEBI:15378"/>
        <dbReference type="ChEBI" id="CHEBI:16845"/>
        <dbReference type="ChEBI" id="CHEBI:57783"/>
        <dbReference type="ChEBI" id="CHEBI:58349"/>
        <dbReference type="ChEBI" id="CHEBI:67139"/>
        <dbReference type="EC" id="1.17.1.8"/>
    </reaction>
</comment>
<comment type="pathway">
    <text evidence="8 12">Amino-acid biosynthesis; L-lysine biosynthesis via DAP pathway; (S)-tetrahydrodipicolinate from L-aspartate: step 4/4.</text>
</comment>
<dbReference type="KEGG" id="spir:CWM47_13290"/>
<evidence type="ECO:0000256" key="3">
    <source>
        <dbReference type="ARBA" id="ARBA00022857"/>
    </source>
</evidence>
<feature type="binding site" evidence="12">
    <location>
        <position position="31"/>
    </location>
    <ligand>
        <name>NAD(+)</name>
        <dbReference type="ChEBI" id="CHEBI:57540"/>
    </ligand>
</feature>
<comment type="catalytic activity">
    <reaction evidence="11 12">
        <text>(S)-2,3,4,5-tetrahydrodipicolinate + NAD(+) + H2O = (2S,4S)-4-hydroxy-2,3,4,5-tetrahydrodipicolinate + NADH + H(+)</text>
        <dbReference type="Rhea" id="RHEA:35323"/>
        <dbReference type="ChEBI" id="CHEBI:15377"/>
        <dbReference type="ChEBI" id="CHEBI:15378"/>
        <dbReference type="ChEBI" id="CHEBI:16845"/>
        <dbReference type="ChEBI" id="CHEBI:57540"/>
        <dbReference type="ChEBI" id="CHEBI:57945"/>
        <dbReference type="ChEBI" id="CHEBI:67139"/>
        <dbReference type="EC" id="1.17.1.8"/>
    </reaction>
</comment>
<dbReference type="SUPFAM" id="SSF55347">
    <property type="entry name" value="Glyceraldehyde-3-phosphate dehydrogenase-like, C-terminal domain"/>
    <property type="match status" value="1"/>
</dbReference>
<keyword evidence="5 12" id="KW-0560">Oxidoreductase</keyword>
<evidence type="ECO:0000256" key="12">
    <source>
        <dbReference type="HAMAP-Rule" id="MF_00102"/>
    </source>
</evidence>
<gene>
    <name evidence="12 15" type="primary">dapB</name>
    <name evidence="15" type="ORF">CWM47_13290</name>
</gene>
<dbReference type="GO" id="GO:0005829">
    <property type="term" value="C:cytosol"/>
    <property type="evidence" value="ECO:0007669"/>
    <property type="project" value="TreeGrafter"/>
</dbReference>
<comment type="subunit">
    <text evidence="12">Homotetramer.</text>
</comment>
<evidence type="ECO:0000259" key="13">
    <source>
        <dbReference type="Pfam" id="PF01113"/>
    </source>
</evidence>
<feature type="active site" description="Proton donor/acceptor" evidence="12">
    <location>
        <position position="140"/>
    </location>
</feature>
<dbReference type="Gene3D" id="3.30.360.10">
    <property type="entry name" value="Dihydrodipicolinate Reductase, domain 2"/>
    <property type="match status" value="1"/>
</dbReference>
<sequence>MNILLLGYGKMGKTIEQIALERGHQIAGRIDRGDGPGHNHTELANLESDAVDVVIEFSSPEAAADNITYCLERGWPVVCGTTGWLNRRADIEAICERRKGAFFYASNYSIGVNLFFRLNKVLAQFMHNYPSYHVSMTEIHHTEKKDAPSGTAITLAEGVMEHLPAKRRWVSNEAGQAPLPVGEDAIEIESLREGTVPGTHTVRYDSDVDQIEITHTAHSRQGFAVGAVVAAEWLIGREGLFGMDDLLGNYK</sequence>
<evidence type="ECO:0000256" key="7">
    <source>
        <dbReference type="ARBA" id="ARBA00023154"/>
    </source>
</evidence>
<dbReference type="GO" id="GO:0008839">
    <property type="term" value="F:4-hydroxy-tetrahydrodipicolinate reductase"/>
    <property type="evidence" value="ECO:0007669"/>
    <property type="project" value="UniProtKB-UniRule"/>
</dbReference>
<feature type="domain" description="Dihydrodipicolinate reductase N-terminal" evidence="13">
    <location>
        <begin position="1"/>
        <end position="108"/>
    </location>
</feature>
<dbReference type="InterPro" id="IPR022663">
    <property type="entry name" value="DapB_C"/>
</dbReference>
<dbReference type="HAMAP" id="MF_00102">
    <property type="entry name" value="DapB"/>
    <property type="match status" value="1"/>
</dbReference>
<dbReference type="Pfam" id="PF05173">
    <property type="entry name" value="DapB_C"/>
    <property type="match status" value="1"/>
</dbReference>
<evidence type="ECO:0000256" key="10">
    <source>
        <dbReference type="ARBA" id="ARBA00049080"/>
    </source>
</evidence>
<dbReference type="NCBIfam" id="TIGR00036">
    <property type="entry name" value="dapB"/>
    <property type="match status" value="1"/>
</dbReference>
<feature type="binding site" evidence="12">
    <location>
        <begin position="105"/>
        <end position="108"/>
    </location>
    <ligand>
        <name>NAD(+)</name>
        <dbReference type="ChEBI" id="CHEBI:57540"/>
    </ligand>
</feature>
<keyword evidence="2 12" id="KW-0028">Amino-acid biosynthesis</keyword>
<comment type="caution">
    <text evidence="12">Lacks conserved residue(s) required for the propagation of feature annotation.</text>
</comment>
<dbReference type="InterPro" id="IPR023940">
    <property type="entry name" value="DHDPR_bac"/>
</dbReference>
<dbReference type="GO" id="GO:0051287">
    <property type="term" value="F:NAD binding"/>
    <property type="evidence" value="ECO:0007669"/>
    <property type="project" value="UniProtKB-UniRule"/>
</dbReference>
<evidence type="ECO:0000256" key="9">
    <source>
        <dbReference type="ARBA" id="ARBA00038983"/>
    </source>
</evidence>
<dbReference type="Proteomes" id="UP000232883">
    <property type="component" value="Chromosome"/>
</dbReference>
<keyword evidence="16" id="KW-1185">Reference proteome</keyword>
<keyword evidence="6 12" id="KW-0520">NAD</keyword>
<dbReference type="InterPro" id="IPR036291">
    <property type="entry name" value="NAD(P)-bd_dom_sf"/>
</dbReference>
<feature type="binding site" evidence="12">
    <location>
        <position position="32"/>
    </location>
    <ligand>
        <name>NADP(+)</name>
        <dbReference type="ChEBI" id="CHEBI:58349"/>
    </ligand>
</feature>
<dbReference type="UniPathway" id="UPA00034">
    <property type="reaction ID" value="UER00018"/>
</dbReference>
<reference evidence="15 16" key="1">
    <citation type="submission" date="2017-11" db="EMBL/GenBank/DDBJ databases">
        <title>Taxonomic description and genome sequences of Spirosoma HA7 sp. nov., isolated from pollen microhabitat of Corylus avellana.</title>
        <authorList>
            <person name="Ambika Manirajan B."/>
            <person name="Suarez C."/>
            <person name="Ratering S."/>
            <person name="Geissler-Plaum R."/>
            <person name="Cardinale M."/>
            <person name="Sylvia S."/>
        </authorList>
    </citation>
    <scope>NUCLEOTIDE SEQUENCE [LARGE SCALE GENOMIC DNA]</scope>
    <source>
        <strain evidence="15 16">HA7</strain>
    </source>
</reference>
<dbReference type="CDD" id="cd02274">
    <property type="entry name" value="DHDPR_N"/>
    <property type="match status" value="1"/>
</dbReference>
<feature type="domain" description="Dihydrodipicolinate reductase C-terminal" evidence="14">
    <location>
        <begin position="111"/>
        <end position="247"/>
    </location>
</feature>
<feature type="binding site" evidence="12">
    <location>
        <begin position="80"/>
        <end position="82"/>
    </location>
    <ligand>
        <name>NAD(+)</name>
        <dbReference type="ChEBI" id="CHEBI:57540"/>
    </ligand>
</feature>
<evidence type="ECO:0000256" key="5">
    <source>
        <dbReference type="ARBA" id="ARBA00023002"/>
    </source>
</evidence>
<dbReference type="OrthoDB" id="9790352at2"/>